<evidence type="ECO:0000256" key="3">
    <source>
        <dbReference type="RuleBase" id="RU363034"/>
    </source>
</evidence>
<dbReference type="InterPro" id="IPR009003">
    <property type="entry name" value="Peptidase_S1_PA"/>
</dbReference>
<dbReference type="PROSITE" id="PS00135">
    <property type="entry name" value="TRYPSIN_SER"/>
    <property type="match status" value="1"/>
</dbReference>
<dbReference type="PRINTS" id="PR00722">
    <property type="entry name" value="CHYMOTRYPSIN"/>
</dbReference>
<comment type="caution">
    <text evidence="2">Lacks conserved residue(s) required for the propagation of feature annotation.</text>
</comment>
<feature type="domain" description="CUB" evidence="5">
    <location>
        <begin position="17"/>
        <end position="116"/>
    </location>
</feature>
<dbReference type="Gene3D" id="2.40.10.10">
    <property type="entry name" value="Trypsin-like serine proteases"/>
    <property type="match status" value="1"/>
</dbReference>
<evidence type="ECO:0000256" key="1">
    <source>
        <dbReference type="ARBA" id="ARBA00023157"/>
    </source>
</evidence>
<feature type="chain" id="PRO_5044213211" evidence="4">
    <location>
        <begin position="23"/>
        <end position="558"/>
    </location>
</feature>
<dbReference type="FunFam" id="2.40.10.10:FF:000068">
    <property type="entry name" value="transmembrane protease serine 2"/>
    <property type="match status" value="1"/>
</dbReference>
<dbReference type="PROSITE" id="PS50240">
    <property type="entry name" value="TRYPSIN_DOM"/>
    <property type="match status" value="1"/>
</dbReference>
<dbReference type="EMBL" id="PP510861">
    <property type="protein sequence ID" value="WXH71786.1"/>
    <property type="molecule type" value="mRNA"/>
</dbReference>
<dbReference type="PANTHER" id="PTHR24252:SF7">
    <property type="entry name" value="HYALIN"/>
    <property type="match status" value="1"/>
</dbReference>
<evidence type="ECO:0000313" key="7">
    <source>
        <dbReference type="EMBL" id="WXH71786.1"/>
    </source>
</evidence>
<keyword evidence="1" id="KW-1015">Disulfide bond</keyword>
<feature type="signal peptide" evidence="4">
    <location>
        <begin position="1"/>
        <end position="22"/>
    </location>
</feature>
<organism evidence="7">
    <name type="scientific">Ectomocoris sp</name>
    <dbReference type="NCBI Taxonomy" id="3104572"/>
    <lineage>
        <taxon>Eukaryota</taxon>
        <taxon>Metazoa</taxon>
        <taxon>Ecdysozoa</taxon>
        <taxon>Arthropoda</taxon>
        <taxon>Hexapoda</taxon>
        <taxon>Insecta</taxon>
        <taxon>Pterygota</taxon>
        <taxon>Neoptera</taxon>
        <taxon>Paraneoptera</taxon>
        <taxon>Hemiptera</taxon>
        <taxon>Heteroptera</taxon>
        <taxon>Panheteroptera</taxon>
        <taxon>Cimicomorpha</taxon>
        <taxon>Reduviidae</taxon>
        <taxon>Peiratinae</taxon>
        <taxon>Ectomocoris</taxon>
    </lineage>
</organism>
<dbReference type="InterPro" id="IPR018114">
    <property type="entry name" value="TRYPSIN_HIS"/>
</dbReference>
<dbReference type="InterPro" id="IPR035914">
    <property type="entry name" value="Sperma_CUB_dom_sf"/>
</dbReference>
<dbReference type="AlphaFoldDB" id="A0AB38ZEE5"/>
<feature type="domain" description="Peptidase S1" evidence="6">
    <location>
        <begin position="308"/>
        <end position="544"/>
    </location>
</feature>
<keyword evidence="3" id="KW-0378">Hydrolase</keyword>
<dbReference type="PROSITE" id="PS01180">
    <property type="entry name" value="CUB"/>
    <property type="match status" value="1"/>
</dbReference>
<dbReference type="SUPFAM" id="SSF49854">
    <property type="entry name" value="Spermadhesin, CUB domain"/>
    <property type="match status" value="2"/>
</dbReference>
<keyword evidence="3 7" id="KW-0645">Protease</keyword>
<dbReference type="Gene3D" id="2.60.120.290">
    <property type="entry name" value="Spermadhesin, CUB domain"/>
    <property type="match status" value="2"/>
</dbReference>
<dbReference type="CDD" id="cd00190">
    <property type="entry name" value="Tryp_SPc"/>
    <property type="match status" value="1"/>
</dbReference>
<dbReference type="PANTHER" id="PTHR24252">
    <property type="entry name" value="ACROSIN-RELATED"/>
    <property type="match status" value="1"/>
</dbReference>
<keyword evidence="4" id="KW-0732">Signal</keyword>
<name>A0AB38ZEE5_9HEMI</name>
<dbReference type="SMART" id="SM00020">
    <property type="entry name" value="Tryp_SPc"/>
    <property type="match status" value="1"/>
</dbReference>
<evidence type="ECO:0000259" key="6">
    <source>
        <dbReference type="PROSITE" id="PS50240"/>
    </source>
</evidence>
<protein>
    <submittedName>
        <fullName evidence="7">Venom S1 protease with CUB domain 8</fullName>
    </submittedName>
</protein>
<proteinExistence type="evidence at transcript level"/>
<dbReference type="InterPro" id="IPR001254">
    <property type="entry name" value="Trypsin_dom"/>
</dbReference>
<dbReference type="InterPro" id="IPR043504">
    <property type="entry name" value="Peptidase_S1_PA_chymotrypsin"/>
</dbReference>
<dbReference type="CDD" id="cd00041">
    <property type="entry name" value="CUB"/>
    <property type="match status" value="1"/>
</dbReference>
<dbReference type="Pfam" id="PF00431">
    <property type="entry name" value="CUB"/>
    <property type="match status" value="1"/>
</dbReference>
<sequence length="558" mass="60584">MQSLQLVIITSTLAVLAGGVSQHREIDLPKIGEEVIQNPGYPDTYPDPLLSMNWTLNSPPGTTISIDCPDIRISPSTNCEKGFLKVTHSGGGTPTLCGTASGLLITSKDNQMKLQFELKWASGVFQCMAKFGEAASGPVKAVTNGTQPNSGGRTVLKPGQALYNAINVKPIPSSATLFWEFIAPEGYKIVLKCPILWMTKRDTTPGCLNDYVEIDSGDNKQYYCTKKSDLTTVSVGTRLAVKIVTTEETFGLIQCSVITTTGKHFKEFLNEPDLPVEDSSEHGVVHVKGPKGTTCDCGWVNKPSPSRILHGTDVAPHEFPWMAGLMSDPRALYTFCGGTIITKHHVISAAHCTFKYTPSHVVVGMINLAKSEGGQIVPVEKIVNHGYIPNSHPSTKDITILILSGEIKFGPHVGPACLPKFDPGLANKPVTAIGWGNMAKDEYASGRDSGQLKKAKLRVISMDSCNPVWDGKWPTNPQIHICTWHKNKDVCYGDSGGPVVWLDPETNRYTLIGIPSVCDGCKLTKPSIHTAVHYYHPWILGIIKGNNHAEEQVCTKID</sequence>
<dbReference type="InterPro" id="IPR001314">
    <property type="entry name" value="Peptidase_S1A"/>
</dbReference>
<dbReference type="GO" id="GO:0006508">
    <property type="term" value="P:proteolysis"/>
    <property type="evidence" value="ECO:0007669"/>
    <property type="project" value="UniProtKB-KW"/>
</dbReference>
<dbReference type="InterPro" id="IPR000859">
    <property type="entry name" value="CUB_dom"/>
</dbReference>
<accession>A0AB38ZEE5</accession>
<reference evidence="7" key="1">
    <citation type="submission" date="2024-03" db="EMBL/GenBank/DDBJ databases">
        <authorList>
            <person name="Jin J.A."/>
            <person name="King G.A."/>
            <person name="Walker A."/>
        </authorList>
    </citation>
    <scope>NUCLEOTIDE SEQUENCE</scope>
</reference>
<dbReference type="PROSITE" id="PS00134">
    <property type="entry name" value="TRYPSIN_HIS"/>
    <property type="match status" value="1"/>
</dbReference>
<evidence type="ECO:0000256" key="2">
    <source>
        <dbReference type="PROSITE-ProRule" id="PRU00059"/>
    </source>
</evidence>
<keyword evidence="3" id="KW-0720">Serine protease</keyword>
<dbReference type="SUPFAM" id="SSF50494">
    <property type="entry name" value="Trypsin-like serine proteases"/>
    <property type="match status" value="1"/>
</dbReference>
<evidence type="ECO:0000259" key="5">
    <source>
        <dbReference type="PROSITE" id="PS01180"/>
    </source>
</evidence>
<dbReference type="Pfam" id="PF00089">
    <property type="entry name" value="Trypsin"/>
    <property type="match status" value="1"/>
</dbReference>
<dbReference type="InterPro" id="IPR033116">
    <property type="entry name" value="TRYPSIN_SER"/>
</dbReference>
<evidence type="ECO:0000256" key="4">
    <source>
        <dbReference type="SAM" id="SignalP"/>
    </source>
</evidence>
<dbReference type="GO" id="GO:0004252">
    <property type="term" value="F:serine-type endopeptidase activity"/>
    <property type="evidence" value="ECO:0007669"/>
    <property type="project" value="InterPro"/>
</dbReference>